<dbReference type="EMBL" id="AGCI01000092">
    <property type="protein sequence ID" value="EHM39518.1"/>
    <property type="molecule type" value="Genomic_DNA"/>
</dbReference>
<feature type="transmembrane region" description="Helical" evidence="2">
    <location>
        <begin position="73"/>
        <end position="92"/>
    </location>
</feature>
<evidence type="ECO:0000256" key="1">
    <source>
        <dbReference type="SAM" id="MobiDB-lite"/>
    </source>
</evidence>
<dbReference type="HOGENOM" id="CLU_2382100_0_0_6"/>
<evidence type="ECO:0000256" key="2">
    <source>
        <dbReference type="SAM" id="Phobius"/>
    </source>
</evidence>
<feature type="region of interest" description="Disordered" evidence="1">
    <location>
        <begin position="1"/>
        <end position="44"/>
    </location>
</feature>
<feature type="compositionally biased region" description="Polar residues" evidence="1">
    <location>
        <begin position="15"/>
        <end position="33"/>
    </location>
</feature>
<name>G9YB77_HAFAL</name>
<proteinExistence type="predicted"/>
<protein>
    <submittedName>
        <fullName evidence="3">Uncharacterized protein</fullName>
    </submittedName>
</protein>
<sequence length="94" mass="10335">MNIWQGISKKAPANKQKNQLGNAAPNTGITGDNEQPDAKSDNNNSAGRVSFIKQFKGCYLSIYSVFESKFNQLILSPLHICSFIVTIGNIFMPL</sequence>
<dbReference type="Proteomes" id="UP000005959">
    <property type="component" value="Unassembled WGS sequence"/>
</dbReference>
<organism evidence="3 4">
    <name type="scientific">Hafnia alvei ATCC 51873</name>
    <dbReference type="NCBI Taxonomy" id="1002364"/>
    <lineage>
        <taxon>Bacteria</taxon>
        <taxon>Pseudomonadati</taxon>
        <taxon>Pseudomonadota</taxon>
        <taxon>Gammaproteobacteria</taxon>
        <taxon>Enterobacterales</taxon>
        <taxon>Hafniaceae</taxon>
        <taxon>Hafnia</taxon>
    </lineage>
</organism>
<comment type="caution">
    <text evidence="3">The sequence shown here is derived from an EMBL/GenBank/DDBJ whole genome shotgun (WGS) entry which is preliminary data.</text>
</comment>
<evidence type="ECO:0000313" key="3">
    <source>
        <dbReference type="EMBL" id="EHM39518.1"/>
    </source>
</evidence>
<keyword evidence="2" id="KW-0812">Transmembrane</keyword>
<keyword evidence="2" id="KW-0472">Membrane</keyword>
<dbReference type="AlphaFoldDB" id="G9YB77"/>
<evidence type="ECO:0000313" key="4">
    <source>
        <dbReference type="Proteomes" id="UP000005959"/>
    </source>
</evidence>
<gene>
    <name evidence="3" type="ORF">HMPREF0454_03857</name>
</gene>
<keyword evidence="2" id="KW-1133">Transmembrane helix</keyword>
<accession>G9YB77</accession>
<reference evidence="3 4" key="1">
    <citation type="submission" date="2011-08" db="EMBL/GenBank/DDBJ databases">
        <authorList>
            <person name="Weinstock G."/>
            <person name="Sodergren E."/>
            <person name="Clifton S."/>
            <person name="Fulton L."/>
            <person name="Fulton B."/>
            <person name="Courtney L."/>
            <person name="Fronick C."/>
            <person name="Harrison M."/>
            <person name="Strong C."/>
            <person name="Farmer C."/>
            <person name="Delahaunty K."/>
            <person name="Markovic C."/>
            <person name="Hall O."/>
            <person name="Minx P."/>
            <person name="Tomlinson C."/>
            <person name="Mitreva M."/>
            <person name="Hou S."/>
            <person name="Chen J."/>
            <person name="Wollam A."/>
            <person name="Pepin K.H."/>
            <person name="Johnson M."/>
            <person name="Bhonagiri V."/>
            <person name="Zhang X."/>
            <person name="Suruliraj S."/>
            <person name="Warren W."/>
            <person name="Chinwalla A."/>
            <person name="Mardis E.R."/>
            <person name="Wilson R.K."/>
        </authorList>
    </citation>
    <scope>NUCLEOTIDE SEQUENCE [LARGE SCALE GENOMIC DNA]</scope>
    <source>
        <strain evidence="3 4">ATCC 51873</strain>
    </source>
</reference>